<evidence type="ECO:0000313" key="3">
    <source>
        <dbReference type="Proteomes" id="UP000002875"/>
    </source>
</evidence>
<evidence type="ECO:0000313" key="2">
    <source>
        <dbReference type="EMBL" id="AFK03094.1"/>
    </source>
</evidence>
<dbReference type="Proteomes" id="UP000002875">
    <property type="component" value="Chromosome"/>
</dbReference>
<protein>
    <recommendedName>
        <fullName evidence="4">Outer membrane protein beta-barrel domain-containing protein</fullName>
    </recommendedName>
</protein>
<name>A0ABM5N171_EMTOG</name>
<feature type="signal peptide" evidence="1">
    <location>
        <begin position="1"/>
        <end position="20"/>
    </location>
</feature>
<dbReference type="EMBL" id="CP002961">
    <property type="protein sequence ID" value="AFK03094.1"/>
    <property type="molecule type" value="Genomic_DNA"/>
</dbReference>
<accession>A0ABM5N171</accession>
<keyword evidence="1" id="KW-0732">Signal</keyword>
<sequence>MKKSFIIILMGVMSFLPSWAQEESKGFFKKHPFVNMTEFSLLFGRGKFENFYSFYRGYYPQPYEPTYQVKNHLNLSVQTFNGFYLNPKTAFGLTVGVDSYGSTILMPFSAGVRRTLLQKKQGGSILLGSLDAGYSTNWLNEDNTGFHTKGGISINPAIGYKLPMRNGSSWLINFGYRFQRADYTQERGDDYYWYESNEVRKYKRVVIRFGIEF</sequence>
<reference evidence="2 3" key="1">
    <citation type="submission" date="2011-07" db="EMBL/GenBank/DDBJ databases">
        <title>The complete genome of chromosome of Emticicia oligotrophica DSM 17448.</title>
        <authorList>
            <consortium name="US DOE Joint Genome Institute (JGI-PGF)"/>
            <person name="Lucas S."/>
            <person name="Han J."/>
            <person name="Lapidus A."/>
            <person name="Bruce D."/>
            <person name="Goodwin L."/>
            <person name="Pitluck S."/>
            <person name="Peters L."/>
            <person name="Kyrpides N."/>
            <person name="Mavromatis K."/>
            <person name="Ivanova N."/>
            <person name="Ovchinnikova G."/>
            <person name="Teshima H."/>
            <person name="Detter J.C."/>
            <person name="Tapia R."/>
            <person name="Han C."/>
            <person name="Land M."/>
            <person name="Hauser L."/>
            <person name="Markowitz V."/>
            <person name="Cheng J.-F."/>
            <person name="Hugenholtz P."/>
            <person name="Woyke T."/>
            <person name="Wu D."/>
            <person name="Tindall B."/>
            <person name="Pomrenke H."/>
            <person name="Brambilla E."/>
            <person name="Klenk H.-P."/>
            <person name="Eisen J.A."/>
        </authorList>
    </citation>
    <scope>NUCLEOTIDE SEQUENCE [LARGE SCALE GENOMIC DNA]</scope>
    <source>
        <strain evidence="2 3">DSM 17448</strain>
    </source>
</reference>
<proteinExistence type="predicted"/>
<dbReference type="RefSeq" id="WP_015028792.1">
    <property type="nucleotide sequence ID" value="NC_018748.1"/>
</dbReference>
<gene>
    <name evidence="2" type="ordered locus">Emtol_1954</name>
</gene>
<evidence type="ECO:0000256" key="1">
    <source>
        <dbReference type="SAM" id="SignalP"/>
    </source>
</evidence>
<organism evidence="2 3">
    <name type="scientific">Emticicia oligotrophica (strain DSM 17448 / CIP 109782 / MTCC 6937 / GPTSA100-15)</name>
    <dbReference type="NCBI Taxonomy" id="929562"/>
    <lineage>
        <taxon>Bacteria</taxon>
        <taxon>Pseudomonadati</taxon>
        <taxon>Bacteroidota</taxon>
        <taxon>Cytophagia</taxon>
        <taxon>Cytophagales</taxon>
        <taxon>Leadbetterellaceae</taxon>
        <taxon>Emticicia</taxon>
    </lineage>
</organism>
<keyword evidence="3" id="KW-1185">Reference proteome</keyword>
<evidence type="ECO:0008006" key="4">
    <source>
        <dbReference type="Google" id="ProtNLM"/>
    </source>
</evidence>
<feature type="chain" id="PRO_5045743024" description="Outer membrane protein beta-barrel domain-containing protein" evidence="1">
    <location>
        <begin position="21"/>
        <end position="213"/>
    </location>
</feature>